<gene>
    <name evidence="2" type="ORF">C7455_102305</name>
</gene>
<name>A0A316GM24_9RHOB</name>
<dbReference type="Proteomes" id="UP000245708">
    <property type="component" value="Unassembled WGS sequence"/>
</dbReference>
<keyword evidence="1" id="KW-0812">Transmembrane</keyword>
<dbReference type="OrthoDB" id="7871110at2"/>
<keyword evidence="1" id="KW-0472">Membrane</keyword>
<organism evidence="2 3">
    <name type="scientific">Roseicyclus mahoneyensis</name>
    <dbReference type="NCBI Taxonomy" id="164332"/>
    <lineage>
        <taxon>Bacteria</taxon>
        <taxon>Pseudomonadati</taxon>
        <taxon>Pseudomonadota</taxon>
        <taxon>Alphaproteobacteria</taxon>
        <taxon>Rhodobacterales</taxon>
        <taxon>Roseobacteraceae</taxon>
        <taxon>Roseicyclus</taxon>
    </lineage>
</organism>
<comment type="caution">
    <text evidence="2">The sequence shown here is derived from an EMBL/GenBank/DDBJ whole genome shotgun (WGS) entry which is preliminary data.</text>
</comment>
<dbReference type="RefSeq" id="WP_109666649.1">
    <property type="nucleotide sequence ID" value="NZ_QGGW01000002.1"/>
</dbReference>
<accession>A0A316GM24</accession>
<feature type="transmembrane region" description="Helical" evidence="1">
    <location>
        <begin position="12"/>
        <end position="32"/>
    </location>
</feature>
<evidence type="ECO:0000313" key="2">
    <source>
        <dbReference type="EMBL" id="PWK61616.1"/>
    </source>
</evidence>
<reference evidence="2 3" key="1">
    <citation type="submission" date="2018-05" db="EMBL/GenBank/DDBJ databases">
        <title>Genomic Encyclopedia of Type Strains, Phase IV (KMG-IV): sequencing the most valuable type-strain genomes for metagenomic binning, comparative biology and taxonomic classification.</title>
        <authorList>
            <person name="Goeker M."/>
        </authorList>
    </citation>
    <scope>NUCLEOTIDE SEQUENCE [LARGE SCALE GENOMIC DNA]</scope>
    <source>
        <strain evidence="2 3">DSM 16097</strain>
    </source>
</reference>
<dbReference type="AlphaFoldDB" id="A0A316GM24"/>
<evidence type="ECO:0000256" key="1">
    <source>
        <dbReference type="SAM" id="Phobius"/>
    </source>
</evidence>
<dbReference type="Pfam" id="PF06835">
    <property type="entry name" value="LptC"/>
    <property type="match status" value="1"/>
</dbReference>
<evidence type="ECO:0000313" key="3">
    <source>
        <dbReference type="Proteomes" id="UP000245708"/>
    </source>
</evidence>
<sequence length="198" mass="20981">MARGNRYSTTVAWAKVALPLIALALLSTLFLFSRTPDPEDALPFAQVDVDQLVREQRLSRPRFAGTLDDGREVTLVAETAAAAVQDPNTILMTAVESRLSLSDGAALLLSADRGDLELARQVVVLDGSVTVVVTTGYQMSTDRLTVGLDSMDLAAPEAIVLTGPGLTLEAGAMTLTGLDGESFLSFTGGVRLLYQPQD</sequence>
<dbReference type="EMBL" id="QGGW01000002">
    <property type="protein sequence ID" value="PWK61616.1"/>
    <property type="molecule type" value="Genomic_DNA"/>
</dbReference>
<keyword evidence="3" id="KW-1185">Reference proteome</keyword>
<protein>
    <submittedName>
        <fullName evidence="2">Lipopolysaccharide export system protein LptC</fullName>
    </submittedName>
</protein>
<proteinExistence type="predicted"/>
<dbReference type="InterPro" id="IPR010664">
    <property type="entry name" value="LipoPS_assembly_LptC-rel"/>
</dbReference>
<keyword evidence="1" id="KW-1133">Transmembrane helix</keyword>
<dbReference type="Gene3D" id="2.60.450.10">
    <property type="entry name" value="Lipopolysaccharide (LPS) transport protein A like domain"/>
    <property type="match status" value="1"/>
</dbReference>